<dbReference type="Gene3D" id="2.160.20.80">
    <property type="entry name" value="E3 ubiquitin-protein ligase SopA"/>
    <property type="match status" value="1"/>
</dbReference>
<reference evidence="2" key="1">
    <citation type="submission" date="2021-01" db="EMBL/GenBank/DDBJ databases">
        <authorList>
            <person name="Corre E."/>
            <person name="Pelletier E."/>
            <person name="Niang G."/>
            <person name="Scheremetjew M."/>
            <person name="Finn R."/>
            <person name="Kale V."/>
            <person name="Holt S."/>
            <person name="Cochrane G."/>
            <person name="Meng A."/>
            <person name="Brown T."/>
            <person name="Cohen L."/>
        </authorList>
    </citation>
    <scope>NUCLEOTIDE SEQUENCE</scope>
    <source>
        <strain evidence="2">CCMP1661</strain>
    </source>
</reference>
<evidence type="ECO:0000313" key="2">
    <source>
        <dbReference type="EMBL" id="CAD9857843.1"/>
    </source>
</evidence>
<dbReference type="InterPro" id="IPR001646">
    <property type="entry name" value="5peptide_repeat"/>
</dbReference>
<dbReference type="AlphaFoldDB" id="A0A7S2UUJ3"/>
<organism evidence="2">
    <name type="scientific">Fibrocapsa japonica</name>
    <dbReference type="NCBI Taxonomy" id="94617"/>
    <lineage>
        <taxon>Eukaryota</taxon>
        <taxon>Sar</taxon>
        <taxon>Stramenopiles</taxon>
        <taxon>Ochrophyta</taxon>
        <taxon>Raphidophyceae</taxon>
        <taxon>Chattonellales</taxon>
        <taxon>Chattonellaceae</taxon>
        <taxon>Fibrocapsa</taxon>
    </lineage>
</organism>
<dbReference type="PANTHER" id="PTHR47200">
    <property type="entry name" value="THYLAKOID LUMENAL 15 KDA PROTEIN 1, CHLOROPLASTIC"/>
    <property type="match status" value="1"/>
</dbReference>
<evidence type="ECO:0008006" key="3">
    <source>
        <dbReference type="Google" id="ProtNLM"/>
    </source>
</evidence>
<dbReference type="InterPro" id="IPR044213">
    <property type="entry name" value="At2g44920-like"/>
</dbReference>
<proteinExistence type="predicted"/>
<keyword evidence="1" id="KW-0732">Signal</keyword>
<gene>
    <name evidence="2" type="ORF">FJAP1339_LOCUS359</name>
</gene>
<dbReference type="SUPFAM" id="SSF141571">
    <property type="entry name" value="Pentapeptide repeat-like"/>
    <property type="match status" value="1"/>
</dbReference>
<accession>A0A7S2UUJ3</accession>
<name>A0A7S2UUJ3_9STRA</name>
<evidence type="ECO:0000256" key="1">
    <source>
        <dbReference type="SAM" id="SignalP"/>
    </source>
</evidence>
<dbReference type="Pfam" id="PF00805">
    <property type="entry name" value="Pentapeptide"/>
    <property type="match status" value="2"/>
</dbReference>
<dbReference type="PANTHER" id="PTHR47200:SF2">
    <property type="entry name" value="THYLAKOID LUMENAL 15 KDA PROTEIN 1, CHLOROPLASTIC"/>
    <property type="match status" value="1"/>
</dbReference>
<sequence length="235" mass="24568">MAPLRCITLLLAYATCALCFSKIPSQICHPNAVQTGFKSSAIFNSKICNDEHSSNDQSLRSVVGAALGIALLFGSPPLEFCSLTLDAVKIQPVWAVSGGGLDYASADLTEMSFEGGNFNKKDFSGSNAPGVSFKGAKLRGARFFKANLKGADFTGADMSVAAMEASQLSGTIFTDAVLEGAYFSDTIEEAADISGADFTDAVLRGDVVDNLCGRKDATGTNPKTGVSTRDSLFCP</sequence>
<dbReference type="EMBL" id="HBHR01001104">
    <property type="protein sequence ID" value="CAD9857843.1"/>
    <property type="molecule type" value="Transcribed_RNA"/>
</dbReference>
<protein>
    <recommendedName>
        <fullName evidence="3">Pentapeptide repeat-containing protein</fullName>
    </recommendedName>
</protein>
<feature type="signal peptide" evidence="1">
    <location>
        <begin position="1"/>
        <end position="19"/>
    </location>
</feature>
<feature type="chain" id="PRO_5030868511" description="Pentapeptide repeat-containing protein" evidence="1">
    <location>
        <begin position="20"/>
        <end position="235"/>
    </location>
</feature>